<sequence length="801" mass="90035">MTSVAAAPRRKAPDLPSVSGPSLAHVGFQGARHMHPERVPSARKERTTSIRLFDTSEDTLDNVEDQSKDVKILMVNGLNMNKLTDGLVNRMLLLQKLDLSENQLGDASLPEAFKKLEHLVELNLSKNKFTKVPPVIKKLKNLTRLSLSTNNVDSLKGIEHLKRMQVLVLDHNKLSSVFKDITHMRKLEILDCSHNNIREVGIDIRFLKNLKELNISKNKISVLPTDLFKLTKLESLKVSQNQVSKIPVFNMNPQHCHTISDVDLSNNTINKFPGHLLTISQKLDLSANRIKTLEWNKIKKLDLSSGKELFVDGNPLTFPPADVCECGLKAMMRFFQETELNTKVYQGIKILVLGSPGSGKTSFIHTLVDGQPRLSEEMYESSAGIEVSDMIIEDVPETRPPPTIQAAKKSNVQGGTRRASRATAAGGQHAKHAPLTQHVKETRSPHVNGFHNNLEDTHGDSDETSSNASTSGKRSLEMCIWDFCGHPFYLFPHYMFFEQPAIAILTFNMFTYRSEHFEDMISSWFDWMIAKTNKLCVLLVGTHADKLNKEQIKKVNNEVIARLQAHAERQRQIVQRKIDVITEKPHISQTLSAQLNAYSLLLQEKFVVQSEVIITSAASNTGFQTVFASIEMLSNDSRQFPNVLRTIPTFWLEVQSFLEEKGNTMVVPVVKYEEIKEEVSAKFGMKHLFATIVQYLHETGKALWFANNPSLKGLVILRPAWFFDIFRSLFRHDLVEKLEIEVEDSFKIIGITQGRYDQMKEEFLSGGRGRQGPAQVHDVPPAASAVERPLPGGAHSSTGGS</sequence>
<dbReference type="PANTHER" id="PTHR48051:SF1">
    <property type="entry name" value="RAS SUPPRESSOR PROTEIN 1"/>
    <property type="match status" value="1"/>
</dbReference>
<dbReference type="SMART" id="SM00369">
    <property type="entry name" value="LRR_TYP"/>
    <property type="match status" value="5"/>
</dbReference>
<dbReference type="SUPFAM" id="SSF52540">
    <property type="entry name" value="P-loop containing nucleoside triphosphate hydrolases"/>
    <property type="match status" value="1"/>
</dbReference>
<dbReference type="InterPro" id="IPR001611">
    <property type="entry name" value="Leu-rich_rpt"/>
</dbReference>
<evidence type="ECO:0000313" key="6">
    <source>
        <dbReference type="EMBL" id="KAH3797569.1"/>
    </source>
</evidence>
<dbReference type="GO" id="GO:0005737">
    <property type="term" value="C:cytoplasm"/>
    <property type="evidence" value="ECO:0007669"/>
    <property type="project" value="TreeGrafter"/>
</dbReference>
<dbReference type="SUPFAM" id="SSF52058">
    <property type="entry name" value="L domain-like"/>
    <property type="match status" value="1"/>
</dbReference>
<evidence type="ECO:0000256" key="1">
    <source>
        <dbReference type="ARBA" id="ARBA00022614"/>
    </source>
</evidence>
<keyword evidence="7" id="KW-1185">Reference proteome</keyword>
<dbReference type="InterPro" id="IPR036388">
    <property type="entry name" value="WH-like_DNA-bd_sf"/>
</dbReference>
<dbReference type="InterPro" id="IPR032675">
    <property type="entry name" value="LRR_dom_sf"/>
</dbReference>
<organism evidence="6 7">
    <name type="scientific">Dreissena polymorpha</name>
    <name type="common">Zebra mussel</name>
    <name type="synonym">Mytilus polymorpha</name>
    <dbReference type="NCBI Taxonomy" id="45954"/>
    <lineage>
        <taxon>Eukaryota</taxon>
        <taxon>Metazoa</taxon>
        <taxon>Spiralia</taxon>
        <taxon>Lophotrochozoa</taxon>
        <taxon>Mollusca</taxon>
        <taxon>Bivalvia</taxon>
        <taxon>Autobranchia</taxon>
        <taxon>Heteroconchia</taxon>
        <taxon>Euheterodonta</taxon>
        <taxon>Imparidentia</taxon>
        <taxon>Neoheterodontei</taxon>
        <taxon>Myida</taxon>
        <taxon>Dreissenoidea</taxon>
        <taxon>Dreissenidae</taxon>
        <taxon>Dreissena</taxon>
    </lineage>
</organism>
<evidence type="ECO:0000256" key="4">
    <source>
        <dbReference type="SAM" id="MobiDB-lite"/>
    </source>
</evidence>
<dbReference type="PROSITE" id="PS51424">
    <property type="entry name" value="ROC"/>
    <property type="match status" value="1"/>
</dbReference>
<dbReference type="Proteomes" id="UP000828390">
    <property type="component" value="Unassembled WGS sequence"/>
</dbReference>
<keyword evidence="1" id="KW-0433">Leucine-rich repeat</keyword>
<dbReference type="PROSITE" id="PS51450">
    <property type="entry name" value="LRR"/>
    <property type="match status" value="3"/>
</dbReference>
<feature type="region of interest" description="Disordered" evidence="4">
    <location>
        <begin position="1"/>
        <end position="45"/>
    </location>
</feature>
<dbReference type="InterPro" id="IPR050216">
    <property type="entry name" value="LRR_domain-containing"/>
</dbReference>
<dbReference type="GO" id="GO:0000166">
    <property type="term" value="F:nucleotide binding"/>
    <property type="evidence" value="ECO:0007669"/>
    <property type="project" value="UniProtKB-KW"/>
</dbReference>
<feature type="region of interest" description="Disordered" evidence="4">
    <location>
        <begin position="396"/>
        <end position="469"/>
    </location>
</feature>
<dbReference type="SMART" id="SM00365">
    <property type="entry name" value="LRR_SD22"/>
    <property type="match status" value="4"/>
</dbReference>
<dbReference type="AlphaFoldDB" id="A0A9D4J681"/>
<dbReference type="GO" id="GO:0009966">
    <property type="term" value="P:regulation of signal transduction"/>
    <property type="evidence" value="ECO:0007669"/>
    <property type="project" value="UniProtKB-ARBA"/>
</dbReference>
<name>A0A9D4J681_DREPO</name>
<dbReference type="EMBL" id="JAIWYP010000007">
    <property type="protein sequence ID" value="KAH3797569.1"/>
    <property type="molecule type" value="Genomic_DNA"/>
</dbReference>
<evidence type="ECO:0000313" key="7">
    <source>
        <dbReference type="Proteomes" id="UP000828390"/>
    </source>
</evidence>
<dbReference type="Gene3D" id="3.80.10.10">
    <property type="entry name" value="Ribonuclease Inhibitor"/>
    <property type="match status" value="3"/>
</dbReference>
<dbReference type="Pfam" id="PF13855">
    <property type="entry name" value="LRR_8"/>
    <property type="match status" value="2"/>
</dbReference>
<feature type="domain" description="Roc" evidence="5">
    <location>
        <begin position="341"/>
        <end position="612"/>
    </location>
</feature>
<dbReference type="InterPro" id="IPR003591">
    <property type="entry name" value="Leu-rich_rpt_typical-subtyp"/>
</dbReference>
<dbReference type="Gene3D" id="1.10.10.10">
    <property type="entry name" value="Winged helix-like DNA-binding domain superfamily/Winged helix DNA-binding domain"/>
    <property type="match status" value="1"/>
</dbReference>
<feature type="compositionally biased region" description="Low complexity" evidence="4">
    <location>
        <begin position="414"/>
        <end position="427"/>
    </location>
</feature>
<reference evidence="6" key="2">
    <citation type="submission" date="2020-11" db="EMBL/GenBank/DDBJ databases">
        <authorList>
            <person name="McCartney M.A."/>
            <person name="Auch B."/>
            <person name="Kono T."/>
            <person name="Mallez S."/>
            <person name="Becker A."/>
            <person name="Gohl D.M."/>
            <person name="Silverstein K.A.T."/>
            <person name="Koren S."/>
            <person name="Bechman K.B."/>
            <person name="Herman A."/>
            <person name="Abrahante J.E."/>
            <person name="Garbe J."/>
        </authorList>
    </citation>
    <scope>NUCLEOTIDE SEQUENCE</scope>
    <source>
        <strain evidence="6">Duluth1</strain>
        <tissue evidence="6">Whole animal</tissue>
    </source>
</reference>
<accession>A0A9D4J681</accession>
<dbReference type="InterPro" id="IPR027417">
    <property type="entry name" value="P-loop_NTPase"/>
</dbReference>
<keyword evidence="2" id="KW-0677">Repeat</keyword>
<keyword evidence="3" id="KW-0547">Nucleotide-binding</keyword>
<evidence type="ECO:0000256" key="2">
    <source>
        <dbReference type="ARBA" id="ARBA00022737"/>
    </source>
</evidence>
<reference evidence="6" key="1">
    <citation type="journal article" date="2019" name="bioRxiv">
        <title>The Genome of the Zebra Mussel, Dreissena polymorpha: A Resource for Invasive Species Research.</title>
        <authorList>
            <person name="McCartney M.A."/>
            <person name="Auch B."/>
            <person name="Kono T."/>
            <person name="Mallez S."/>
            <person name="Zhang Y."/>
            <person name="Obille A."/>
            <person name="Becker A."/>
            <person name="Abrahante J.E."/>
            <person name="Garbe J."/>
            <person name="Badalamenti J.P."/>
            <person name="Herman A."/>
            <person name="Mangelson H."/>
            <person name="Liachko I."/>
            <person name="Sullivan S."/>
            <person name="Sone E.D."/>
            <person name="Koren S."/>
            <person name="Silverstein K.A.T."/>
            <person name="Beckman K.B."/>
            <person name="Gohl D.M."/>
        </authorList>
    </citation>
    <scope>NUCLEOTIDE SEQUENCE</scope>
    <source>
        <strain evidence="6">Duluth1</strain>
        <tissue evidence="6">Whole animal</tissue>
    </source>
</reference>
<evidence type="ECO:0000256" key="3">
    <source>
        <dbReference type="ARBA" id="ARBA00022741"/>
    </source>
</evidence>
<dbReference type="InterPro" id="IPR020859">
    <property type="entry name" value="ROC"/>
</dbReference>
<feature type="compositionally biased region" description="Basic and acidic residues" evidence="4">
    <location>
        <begin position="34"/>
        <end position="45"/>
    </location>
</feature>
<feature type="region of interest" description="Disordered" evidence="4">
    <location>
        <begin position="766"/>
        <end position="801"/>
    </location>
</feature>
<gene>
    <name evidence="6" type="ORF">DPMN_151152</name>
</gene>
<protein>
    <recommendedName>
        <fullName evidence="5">Roc domain-containing protein</fullName>
    </recommendedName>
</protein>
<evidence type="ECO:0000259" key="5">
    <source>
        <dbReference type="PROSITE" id="PS51424"/>
    </source>
</evidence>
<proteinExistence type="predicted"/>
<dbReference type="PANTHER" id="PTHR48051">
    <property type="match status" value="1"/>
</dbReference>
<comment type="caution">
    <text evidence="6">The sequence shown here is derived from an EMBL/GenBank/DDBJ whole genome shotgun (WGS) entry which is preliminary data.</text>
</comment>
<dbReference type="Gene3D" id="3.40.50.300">
    <property type="entry name" value="P-loop containing nucleotide triphosphate hydrolases"/>
    <property type="match status" value="1"/>
</dbReference>